<dbReference type="PANTHER" id="PTHR43046:SF14">
    <property type="entry name" value="MUTT_NUDIX FAMILY PROTEIN"/>
    <property type="match status" value="1"/>
</dbReference>
<dbReference type="AlphaFoldDB" id="A0A4Z0PPF2"/>
<sequence length="172" mass="19275">MMLPPSSPPDALSESLLQAYTGQVRVRACGLLIRQGAMLLTAHRGMLAGDAPFWSPPGGGWQFGETIRECLRREYQEETGLEVTVGRFLHLHEFKSDSLQALELFFEVKPVDEMAIPRLGSDPEHTPETQLLTELAFLTPRQLGALLPTQVHPILRHVISPDDVFIPYIMFQ</sequence>
<protein>
    <submittedName>
        <fullName evidence="4">NUDIX hydrolase</fullName>
    </submittedName>
</protein>
<dbReference type="RefSeq" id="WP_135496548.1">
    <property type="nucleotide sequence ID" value="NZ_SRLD01000006.1"/>
</dbReference>
<evidence type="ECO:0000256" key="2">
    <source>
        <dbReference type="ARBA" id="ARBA00022801"/>
    </source>
</evidence>
<dbReference type="OrthoDB" id="9810648at2"/>
<dbReference type="PANTHER" id="PTHR43046">
    <property type="entry name" value="GDP-MANNOSE MANNOSYL HYDROLASE"/>
    <property type="match status" value="1"/>
</dbReference>
<dbReference type="InterPro" id="IPR000086">
    <property type="entry name" value="NUDIX_hydrolase_dom"/>
</dbReference>
<organism evidence="4 5">
    <name type="scientific">Hymenobacter elongatus</name>
    <dbReference type="NCBI Taxonomy" id="877208"/>
    <lineage>
        <taxon>Bacteria</taxon>
        <taxon>Pseudomonadati</taxon>
        <taxon>Bacteroidota</taxon>
        <taxon>Cytophagia</taxon>
        <taxon>Cytophagales</taxon>
        <taxon>Hymenobacteraceae</taxon>
        <taxon>Hymenobacter</taxon>
    </lineage>
</organism>
<evidence type="ECO:0000259" key="3">
    <source>
        <dbReference type="PROSITE" id="PS51462"/>
    </source>
</evidence>
<reference evidence="4 5" key="1">
    <citation type="submission" date="2019-04" db="EMBL/GenBank/DDBJ databases">
        <authorList>
            <person name="Feng G."/>
            <person name="Zhang J."/>
            <person name="Zhu H."/>
        </authorList>
    </citation>
    <scope>NUCLEOTIDE SEQUENCE [LARGE SCALE GENOMIC DNA]</scope>
    <source>
        <strain evidence="4 5">JCM 17223</strain>
    </source>
</reference>
<comment type="caution">
    <text evidence="4">The sequence shown here is derived from an EMBL/GenBank/DDBJ whole genome shotgun (WGS) entry which is preliminary data.</text>
</comment>
<keyword evidence="5" id="KW-1185">Reference proteome</keyword>
<evidence type="ECO:0000313" key="5">
    <source>
        <dbReference type="Proteomes" id="UP000297739"/>
    </source>
</evidence>
<feature type="domain" description="Nudix hydrolase" evidence="3">
    <location>
        <begin position="22"/>
        <end position="160"/>
    </location>
</feature>
<dbReference type="EMBL" id="SRLD01000006">
    <property type="protein sequence ID" value="TGE18589.1"/>
    <property type="molecule type" value="Genomic_DNA"/>
</dbReference>
<dbReference type="Gene3D" id="3.90.79.10">
    <property type="entry name" value="Nucleoside Triphosphate Pyrophosphohydrolase"/>
    <property type="match status" value="1"/>
</dbReference>
<comment type="cofactor">
    <cofactor evidence="1">
        <name>Mg(2+)</name>
        <dbReference type="ChEBI" id="CHEBI:18420"/>
    </cofactor>
</comment>
<accession>A0A4Z0PPF2</accession>
<dbReference type="PROSITE" id="PS51462">
    <property type="entry name" value="NUDIX"/>
    <property type="match status" value="1"/>
</dbReference>
<gene>
    <name evidence="4" type="ORF">E5J99_04605</name>
</gene>
<dbReference type="GO" id="GO:0016787">
    <property type="term" value="F:hydrolase activity"/>
    <property type="evidence" value="ECO:0007669"/>
    <property type="project" value="UniProtKB-KW"/>
</dbReference>
<proteinExistence type="predicted"/>
<dbReference type="SUPFAM" id="SSF55811">
    <property type="entry name" value="Nudix"/>
    <property type="match status" value="1"/>
</dbReference>
<evidence type="ECO:0000256" key="1">
    <source>
        <dbReference type="ARBA" id="ARBA00001946"/>
    </source>
</evidence>
<dbReference type="Pfam" id="PF00293">
    <property type="entry name" value="NUDIX"/>
    <property type="match status" value="1"/>
</dbReference>
<dbReference type="Proteomes" id="UP000297739">
    <property type="component" value="Unassembled WGS sequence"/>
</dbReference>
<name>A0A4Z0PPF2_9BACT</name>
<keyword evidence="2 4" id="KW-0378">Hydrolase</keyword>
<dbReference type="InterPro" id="IPR015797">
    <property type="entry name" value="NUDIX_hydrolase-like_dom_sf"/>
</dbReference>
<evidence type="ECO:0000313" key="4">
    <source>
        <dbReference type="EMBL" id="TGE18589.1"/>
    </source>
</evidence>